<dbReference type="EMBL" id="BK016252">
    <property type="protein sequence ID" value="DAG05194.1"/>
    <property type="molecule type" value="Genomic_DNA"/>
</dbReference>
<accession>A0A8S5VEK1</accession>
<keyword evidence="1" id="KW-0472">Membrane</keyword>
<evidence type="ECO:0000313" key="2">
    <source>
        <dbReference type="EMBL" id="DAG05194.1"/>
    </source>
</evidence>
<reference evidence="2" key="1">
    <citation type="journal article" date="2021" name="Proc. Natl. Acad. Sci. U.S.A.">
        <title>A Catalog of Tens of Thousands of Viruses from Human Metagenomes Reveals Hidden Associations with Chronic Diseases.</title>
        <authorList>
            <person name="Tisza M.J."/>
            <person name="Buck C.B."/>
        </authorList>
    </citation>
    <scope>NUCLEOTIDE SEQUENCE</scope>
    <source>
        <strain evidence="2">CtSXZ3</strain>
    </source>
</reference>
<name>A0A8S5VEK1_9CAUD</name>
<evidence type="ECO:0000256" key="1">
    <source>
        <dbReference type="SAM" id="Phobius"/>
    </source>
</evidence>
<keyword evidence="1" id="KW-0812">Transmembrane</keyword>
<protein>
    <submittedName>
        <fullName evidence="2">Uncharacterized protein</fullName>
    </submittedName>
</protein>
<feature type="transmembrane region" description="Helical" evidence="1">
    <location>
        <begin position="6"/>
        <end position="35"/>
    </location>
</feature>
<keyword evidence="1" id="KW-1133">Transmembrane helix</keyword>
<sequence length="45" mass="5138">MFVEIILLALLIIIVVGLWQLLPYIGICWLVKVVADKIFGRRGKN</sequence>
<proteinExistence type="predicted"/>
<organism evidence="2">
    <name type="scientific">Siphoviridae sp. ctSXZ3</name>
    <dbReference type="NCBI Taxonomy" id="2825510"/>
    <lineage>
        <taxon>Viruses</taxon>
        <taxon>Duplodnaviria</taxon>
        <taxon>Heunggongvirae</taxon>
        <taxon>Uroviricota</taxon>
        <taxon>Caudoviricetes</taxon>
    </lineage>
</organism>